<dbReference type="AlphaFoldDB" id="A0A3G9JE35"/>
<dbReference type="KEGG" id="pbk:Back11_28090"/>
<accession>A0A3G9JE35</accession>
<name>A0A3G9JE35_9BACL</name>
<organism evidence="1 2">
    <name type="scientific">Paenibacillus baekrokdamisoli</name>
    <dbReference type="NCBI Taxonomy" id="1712516"/>
    <lineage>
        <taxon>Bacteria</taxon>
        <taxon>Bacillati</taxon>
        <taxon>Bacillota</taxon>
        <taxon>Bacilli</taxon>
        <taxon>Bacillales</taxon>
        <taxon>Paenibacillaceae</taxon>
        <taxon>Paenibacillus</taxon>
    </lineage>
</organism>
<dbReference type="EMBL" id="AP019308">
    <property type="protein sequence ID" value="BBH21464.1"/>
    <property type="molecule type" value="Genomic_DNA"/>
</dbReference>
<evidence type="ECO:0000313" key="2">
    <source>
        <dbReference type="Proteomes" id="UP000275368"/>
    </source>
</evidence>
<dbReference type="GO" id="GO:0016020">
    <property type="term" value="C:membrane"/>
    <property type="evidence" value="ECO:0007669"/>
    <property type="project" value="InterPro"/>
</dbReference>
<reference evidence="1 2" key="1">
    <citation type="submission" date="2018-11" db="EMBL/GenBank/DDBJ databases">
        <title>Complete genome sequence of Paenibacillus baekrokdamisoli strain KCTC 33723.</title>
        <authorList>
            <person name="Kang S.W."/>
            <person name="Lee K.C."/>
            <person name="Kim K.K."/>
            <person name="Kim J.S."/>
            <person name="Kim D.S."/>
            <person name="Ko S.H."/>
            <person name="Yang S.H."/>
            <person name="Lee J.S."/>
        </authorList>
    </citation>
    <scope>NUCLEOTIDE SEQUENCE [LARGE SCALE GENOMIC DNA]</scope>
    <source>
        <strain evidence="1 2">KCTC 33723</strain>
    </source>
</reference>
<protein>
    <submittedName>
        <fullName evidence="1">Uncharacterized protein</fullName>
    </submittedName>
</protein>
<dbReference type="GO" id="GO:0009847">
    <property type="term" value="P:spore germination"/>
    <property type="evidence" value="ECO:0007669"/>
    <property type="project" value="InterPro"/>
</dbReference>
<keyword evidence="2" id="KW-1185">Reference proteome</keyword>
<proteinExistence type="predicted"/>
<dbReference type="InterPro" id="IPR004761">
    <property type="entry name" value="Spore_GerAB"/>
</dbReference>
<dbReference type="RefSeq" id="WP_125658002.1">
    <property type="nucleotide sequence ID" value="NZ_AP019308.1"/>
</dbReference>
<dbReference type="OrthoDB" id="2930450at2"/>
<dbReference type="Proteomes" id="UP000275368">
    <property type="component" value="Chromosome"/>
</dbReference>
<dbReference type="Pfam" id="PF03845">
    <property type="entry name" value="Spore_permease"/>
    <property type="match status" value="1"/>
</dbReference>
<sequence>MNRYFYYNVFLVSLLNLLIFVPHILVLYRYDGAITSMVLAAAVGSTVAIVFTNILRKFPGQGLPEILDQFLPRPFTIALLIFMAVMWLIASSIALVSYAVLINRFFNPDTSPFVVLLFMVLVCVYTASRSSLTVMFVIEMGLIINMPLLAFLLIKAVRSNAIDWDAIRTIANYWRESPKLRPFAAATFVFTGYINMAIYNRLAPANFRLRHRWMIPAFGTLILLITFFVPIGFHGTETVDDYLYLWSVTSDSMLMSYGFIERVIFFFLLLYLNLTLIYTTSGWHQAMEFVKSCMPKKRDPKSGKHNTPLINWIVTGVFAIITLSYSELFDEKENFYISIYWLIFRMFIEVGTVIFLFILIRTKRRKPSV</sequence>
<gene>
    <name evidence="1" type="ORF">Back11_28090</name>
</gene>
<evidence type="ECO:0000313" key="1">
    <source>
        <dbReference type="EMBL" id="BBH21464.1"/>
    </source>
</evidence>